<dbReference type="AlphaFoldDB" id="A0A8S9FQ62"/>
<proteinExistence type="predicted"/>
<dbReference type="EMBL" id="QGKY02002305">
    <property type="protein sequence ID" value="KAF2534178.1"/>
    <property type="molecule type" value="Genomic_DNA"/>
</dbReference>
<name>A0A8S9FQ62_BRACR</name>
<comment type="caution">
    <text evidence="2">The sequence shown here is derived from an EMBL/GenBank/DDBJ whole genome shotgun (WGS) entry which is preliminary data.</text>
</comment>
<evidence type="ECO:0000313" key="2">
    <source>
        <dbReference type="EMBL" id="KAF2534178.1"/>
    </source>
</evidence>
<feature type="compositionally biased region" description="Polar residues" evidence="1">
    <location>
        <begin position="17"/>
        <end position="27"/>
    </location>
</feature>
<accession>A0A8S9FQ62</accession>
<sequence>MAHSDSPSGDESPPTEALQQQQLSQTPYRKEWLSKTPFRRHERATRRYRRHLSSLIWKLGRSSHDSSQAAVRHLSKSRSREHDRYKRGPYPNSRRFRSHNYPGARRA</sequence>
<feature type="region of interest" description="Disordered" evidence="1">
    <location>
        <begin position="1"/>
        <end position="45"/>
    </location>
</feature>
<gene>
    <name evidence="2" type="ORF">F2Q70_00029538</name>
</gene>
<reference evidence="2" key="1">
    <citation type="submission" date="2019-12" db="EMBL/GenBank/DDBJ databases">
        <title>Genome sequencing and annotation of Brassica cretica.</title>
        <authorList>
            <person name="Studholme D.J."/>
            <person name="Sarris P.F."/>
        </authorList>
    </citation>
    <scope>NUCLEOTIDE SEQUENCE</scope>
    <source>
        <strain evidence="2">PFS-102/07</strain>
        <tissue evidence="2">Leaf</tissue>
    </source>
</reference>
<evidence type="ECO:0000256" key="1">
    <source>
        <dbReference type="SAM" id="MobiDB-lite"/>
    </source>
</evidence>
<protein>
    <submittedName>
        <fullName evidence="2">Uncharacterized protein</fullName>
    </submittedName>
</protein>
<feature type="region of interest" description="Disordered" evidence="1">
    <location>
        <begin position="61"/>
        <end position="107"/>
    </location>
</feature>
<organism evidence="2">
    <name type="scientific">Brassica cretica</name>
    <name type="common">Mustard</name>
    <dbReference type="NCBI Taxonomy" id="69181"/>
    <lineage>
        <taxon>Eukaryota</taxon>
        <taxon>Viridiplantae</taxon>
        <taxon>Streptophyta</taxon>
        <taxon>Embryophyta</taxon>
        <taxon>Tracheophyta</taxon>
        <taxon>Spermatophyta</taxon>
        <taxon>Magnoliopsida</taxon>
        <taxon>eudicotyledons</taxon>
        <taxon>Gunneridae</taxon>
        <taxon>Pentapetalae</taxon>
        <taxon>rosids</taxon>
        <taxon>malvids</taxon>
        <taxon>Brassicales</taxon>
        <taxon>Brassicaceae</taxon>
        <taxon>Brassiceae</taxon>
        <taxon>Brassica</taxon>
    </lineage>
</organism>